<proteinExistence type="predicted"/>
<organism evidence="2 3">
    <name type="scientific">Gellertiella hungarica</name>
    <dbReference type="NCBI Taxonomy" id="1572859"/>
    <lineage>
        <taxon>Bacteria</taxon>
        <taxon>Pseudomonadati</taxon>
        <taxon>Pseudomonadota</taxon>
        <taxon>Alphaproteobacteria</taxon>
        <taxon>Hyphomicrobiales</taxon>
        <taxon>Rhizobiaceae</taxon>
        <taxon>Gellertiella</taxon>
    </lineage>
</organism>
<dbReference type="Proteomes" id="UP000528286">
    <property type="component" value="Unassembled WGS sequence"/>
</dbReference>
<dbReference type="RefSeq" id="WP_183364480.1">
    <property type="nucleotide sequence ID" value="NZ_JACIEZ010000001.1"/>
</dbReference>
<sequence length="164" mass="17793">MLFGRSLFESVLVRMEEENPPEEEAGTEAPRIRGFTSGFVAPAMEGISVSLHRIDGAYLDLAEDPVSDIVPENGEADAQDAAPPPLPDHLSRQLPAEIAADLGLAQDDSLETLAEKRRVFARNNHPDLVHPAHREAANARMTTANLLVDQAISRLIASRKLGLL</sequence>
<dbReference type="EMBL" id="JACIEZ010000001">
    <property type="protein sequence ID" value="MBB4063285.1"/>
    <property type="molecule type" value="Genomic_DNA"/>
</dbReference>
<gene>
    <name evidence="2" type="ORF">GGR23_000446</name>
</gene>
<evidence type="ECO:0000313" key="3">
    <source>
        <dbReference type="Proteomes" id="UP000528286"/>
    </source>
</evidence>
<comment type="caution">
    <text evidence="2">The sequence shown here is derived from an EMBL/GenBank/DDBJ whole genome shotgun (WGS) entry which is preliminary data.</text>
</comment>
<accession>A0A7W6J1Z2</accession>
<protein>
    <recommendedName>
        <fullName evidence="4">J domain-containing protein</fullName>
    </recommendedName>
</protein>
<reference evidence="2 3" key="1">
    <citation type="submission" date="2020-08" db="EMBL/GenBank/DDBJ databases">
        <title>Genomic Encyclopedia of Type Strains, Phase IV (KMG-IV): sequencing the most valuable type-strain genomes for metagenomic binning, comparative biology and taxonomic classification.</title>
        <authorList>
            <person name="Goeker M."/>
        </authorList>
    </citation>
    <scope>NUCLEOTIDE SEQUENCE [LARGE SCALE GENOMIC DNA]</scope>
    <source>
        <strain evidence="2 3">DSM 29853</strain>
    </source>
</reference>
<feature type="region of interest" description="Disordered" evidence="1">
    <location>
        <begin position="68"/>
        <end position="90"/>
    </location>
</feature>
<evidence type="ECO:0000256" key="1">
    <source>
        <dbReference type="SAM" id="MobiDB-lite"/>
    </source>
</evidence>
<keyword evidence="3" id="KW-1185">Reference proteome</keyword>
<dbReference type="AlphaFoldDB" id="A0A7W6J1Z2"/>
<evidence type="ECO:0000313" key="2">
    <source>
        <dbReference type="EMBL" id="MBB4063285.1"/>
    </source>
</evidence>
<name>A0A7W6J1Z2_9HYPH</name>
<evidence type="ECO:0008006" key="4">
    <source>
        <dbReference type="Google" id="ProtNLM"/>
    </source>
</evidence>